<feature type="coiled-coil region" evidence="1">
    <location>
        <begin position="63"/>
        <end position="105"/>
    </location>
</feature>
<organism evidence="2 3">
    <name type="scientific">Echinicola jeungdonensis</name>
    <dbReference type="NCBI Taxonomy" id="709343"/>
    <lineage>
        <taxon>Bacteria</taxon>
        <taxon>Pseudomonadati</taxon>
        <taxon>Bacteroidota</taxon>
        <taxon>Cytophagia</taxon>
        <taxon>Cytophagales</taxon>
        <taxon>Cyclobacteriaceae</taxon>
        <taxon>Echinicola</taxon>
    </lineage>
</organism>
<dbReference type="EMBL" id="JBHMEW010000002">
    <property type="protein sequence ID" value="MFB9210177.1"/>
    <property type="molecule type" value="Genomic_DNA"/>
</dbReference>
<reference evidence="2 3" key="1">
    <citation type="submission" date="2024-09" db="EMBL/GenBank/DDBJ databases">
        <authorList>
            <person name="Sun Q."/>
            <person name="Mori K."/>
        </authorList>
    </citation>
    <scope>NUCLEOTIDE SEQUENCE [LARGE SCALE GENOMIC DNA]</scope>
    <source>
        <strain evidence="2 3">CECT 7682</strain>
    </source>
</reference>
<dbReference type="RefSeq" id="WP_290247592.1">
    <property type="nucleotide sequence ID" value="NZ_JAUFQT010000001.1"/>
</dbReference>
<comment type="caution">
    <text evidence="2">The sequence shown here is derived from an EMBL/GenBank/DDBJ whole genome shotgun (WGS) entry which is preliminary data.</text>
</comment>
<name>A0ABV5J028_9BACT</name>
<evidence type="ECO:0000313" key="3">
    <source>
        <dbReference type="Proteomes" id="UP001589654"/>
    </source>
</evidence>
<keyword evidence="1" id="KW-0175">Coiled coil</keyword>
<keyword evidence="3" id="KW-1185">Reference proteome</keyword>
<sequence length="454" mass="51721">MKTTEEHRIKVKEIADLAFANAVNSADFKKLIGTHPKDWDENIQEKFIEKVHEGFKKSQNLLVQEVLVNQELLRQKKEELKETRRKRETEKTENISIEIEVLEQRLSTFSHIADGIAWQLISGEIHIARRFHIGENSSKFLDSSNIEHAKKVVDEINKSPLDFALISDLTSFVQIGDVLIKNKNLVGIMELKEGKVNDQIKDFFDELKQNDTAVTEDLINNKFDEKAAKQAKRMQRQILRAERATEVMNTDAGIDPVSETPIKISTPTIKTEGYQEEFMKLNNILETKIWAYTVVENCLHIGMYRDKGIAMAGFAIEEILKKETENFIIIDWLSITNNLSQPIFAKPFPPDFIVDVLTGKIKIIMGLNLDNLIEFFNILGIKTRWLTKKETAKAKQKEVRKGMVVVNNRAISMTLPNLGGEAIMSGGIISKILYDNILPSNMALSLLSTEPEKL</sequence>
<protein>
    <submittedName>
        <fullName evidence="2">Uncharacterized protein</fullName>
    </submittedName>
</protein>
<proteinExistence type="predicted"/>
<evidence type="ECO:0000256" key="1">
    <source>
        <dbReference type="SAM" id="Coils"/>
    </source>
</evidence>
<evidence type="ECO:0000313" key="2">
    <source>
        <dbReference type="EMBL" id="MFB9210177.1"/>
    </source>
</evidence>
<dbReference type="Proteomes" id="UP001589654">
    <property type="component" value="Unassembled WGS sequence"/>
</dbReference>
<accession>A0ABV5J028</accession>
<gene>
    <name evidence="2" type="ORF">ACFFUR_00020</name>
</gene>